<keyword evidence="1" id="KW-0732">Signal</keyword>
<sequence>MKIFLLVLLISGYFCRGAESQAEECKIQSVLLKEIIEDVTEMKEKQGSLLVDNVITPKHCTLQNFCKAAAVLSKYKAEQLGLKEKEWRLPRTLIAYTRKTTCKVSPMAEQVEFHQLLLNIKHCAQKEFRDPCV</sequence>
<evidence type="ECO:0000313" key="2">
    <source>
        <dbReference type="EMBL" id="KAK2834238.1"/>
    </source>
</evidence>
<keyword evidence="3" id="KW-1185">Reference proteome</keyword>
<dbReference type="Proteomes" id="UP001187315">
    <property type="component" value="Unassembled WGS sequence"/>
</dbReference>
<protein>
    <recommendedName>
        <fullName evidence="4">Interleukin-4</fullName>
    </recommendedName>
</protein>
<evidence type="ECO:0000256" key="1">
    <source>
        <dbReference type="SAM" id="SignalP"/>
    </source>
</evidence>
<reference evidence="2" key="1">
    <citation type="submission" date="2023-08" db="EMBL/GenBank/DDBJ databases">
        <title>Pelteobagrus vachellii genome.</title>
        <authorList>
            <person name="Liu H."/>
        </authorList>
    </citation>
    <scope>NUCLEOTIDE SEQUENCE</scope>
    <source>
        <strain evidence="2">PRFRI_2022a</strain>
        <tissue evidence="2">Muscle</tissue>
    </source>
</reference>
<name>A0AA88SDT8_TACVA</name>
<dbReference type="AlphaFoldDB" id="A0AA88SDT8"/>
<dbReference type="Gene3D" id="1.20.1250.10">
    <property type="match status" value="1"/>
</dbReference>
<dbReference type="EMBL" id="JAVHJS010000015">
    <property type="protein sequence ID" value="KAK2834238.1"/>
    <property type="molecule type" value="Genomic_DNA"/>
</dbReference>
<feature type="chain" id="PRO_5041743818" description="Interleukin-4" evidence="1">
    <location>
        <begin position="21"/>
        <end position="133"/>
    </location>
</feature>
<gene>
    <name evidence="2" type="ORF">Q7C36_014939</name>
</gene>
<accession>A0AA88SDT8</accession>
<feature type="signal peptide" evidence="1">
    <location>
        <begin position="1"/>
        <end position="20"/>
    </location>
</feature>
<proteinExistence type="predicted"/>
<organism evidence="2 3">
    <name type="scientific">Tachysurus vachellii</name>
    <name type="common">Darkbarbel catfish</name>
    <name type="synonym">Pelteobagrus vachellii</name>
    <dbReference type="NCBI Taxonomy" id="175792"/>
    <lineage>
        <taxon>Eukaryota</taxon>
        <taxon>Metazoa</taxon>
        <taxon>Chordata</taxon>
        <taxon>Craniata</taxon>
        <taxon>Vertebrata</taxon>
        <taxon>Euteleostomi</taxon>
        <taxon>Actinopterygii</taxon>
        <taxon>Neopterygii</taxon>
        <taxon>Teleostei</taxon>
        <taxon>Ostariophysi</taxon>
        <taxon>Siluriformes</taxon>
        <taxon>Bagridae</taxon>
        <taxon>Tachysurus</taxon>
    </lineage>
</organism>
<evidence type="ECO:0000313" key="3">
    <source>
        <dbReference type="Proteomes" id="UP001187315"/>
    </source>
</evidence>
<evidence type="ECO:0008006" key="4">
    <source>
        <dbReference type="Google" id="ProtNLM"/>
    </source>
</evidence>
<comment type="caution">
    <text evidence="2">The sequence shown here is derived from an EMBL/GenBank/DDBJ whole genome shotgun (WGS) entry which is preliminary data.</text>
</comment>
<dbReference type="InterPro" id="IPR009079">
    <property type="entry name" value="4_helix_cytokine-like_core"/>
</dbReference>